<evidence type="ECO:0000313" key="2">
    <source>
        <dbReference type="Proteomes" id="UP000286910"/>
    </source>
</evidence>
<dbReference type="RefSeq" id="WP_126178128.1">
    <property type="nucleotide sequence ID" value="NZ_PELN01000255.1"/>
</dbReference>
<organism evidence="1 2">
    <name type="scientific">Thermus scotoductus</name>
    <dbReference type="NCBI Taxonomy" id="37636"/>
    <lineage>
        <taxon>Bacteria</taxon>
        <taxon>Thermotogati</taxon>
        <taxon>Deinococcota</taxon>
        <taxon>Deinococci</taxon>
        <taxon>Thermales</taxon>
        <taxon>Thermaceae</taxon>
        <taxon>Thermus</taxon>
    </lineage>
</organism>
<dbReference type="Proteomes" id="UP000286910">
    <property type="component" value="Unassembled WGS sequence"/>
</dbReference>
<dbReference type="EMBL" id="PELR01000395">
    <property type="protein sequence ID" value="RTH00451.1"/>
    <property type="molecule type" value="Genomic_DNA"/>
</dbReference>
<reference evidence="1 2" key="1">
    <citation type="journal article" date="2019" name="Extremophiles">
        <title>Biogeography of thermophiles and predominance of Thermus scotoductus in domestic water heaters.</title>
        <authorList>
            <person name="Wilpiszeski R.L."/>
            <person name="Zhang Z."/>
            <person name="House C.H."/>
        </authorList>
    </citation>
    <scope>NUCLEOTIDE SEQUENCE [LARGE SCALE GENOMIC DNA]</scope>
    <source>
        <strain evidence="1 2">32_S32</strain>
    </source>
</reference>
<evidence type="ECO:0000313" key="1">
    <source>
        <dbReference type="EMBL" id="RTH00451.1"/>
    </source>
</evidence>
<sequence length="253" mass="28161">MPRTLLTQQDFTPWAEPQGEGHLVIARRKVPPNVVEEYRAGTRFFARVGITFQYLIGNSPETVSFAGFAVRVPELPSGGVSLEILPNRYPVFLSPPANPPQGIYGVVQFNADGVAREMTVYNAAGQTLTFNYFPAAGLLKLRIRRAETGVFKDLLQVDLFRLNAIDHDDREKVITLQKNGAAAQDRLVEVVVQGLQQNQVPPNPTFNILLHTLETEAFVWDLRQYAVQLSRELRRPLTPDQAAALADATLARV</sequence>
<dbReference type="AlphaFoldDB" id="A0A430QZ73"/>
<name>A0A430QZ73_THESC</name>
<protein>
    <submittedName>
        <fullName evidence="1">Uncharacterized protein</fullName>
    </submittedName>
</protein>
<comment type="caution">
    <text evidence="1">The sequence shown here is derived from an EMBL/GenBank/DDBJ whole genome shotgun (WGS) entry which is preliminary data.</text>
</comment>
<gene>
    <name evidence="1" type="ORF">CSW45_13535</name>
</gene>
<proteinExistence type="predicted"/>
<accession>A0A430QZ73</accession>